<dbReference type="InterPro" id="IPR052646">
    <property type="entry name" value="Peroxisomal_PEX28-32"/>
</dbReference>
<organism evidence="8 9">
    <name type="scientific">Circinella minor</name>
    <dbReference type="NCBI Taxonomy" id="1195481"/>
    <lineage>
        <taxon>Eukaryota</taxon>
        <taxon>Fungi</taxon>
        <taxon>Fungi incertae sedis</taxon>
        <taxon>Mucoromycota</taxon>
        <taxon>Mucoromycotina</taxon>
        <taxon>Mucoromycetes</taxon>
        <taxon>Mucorales</taxon>
        <taxon>Lichtheimiaceae</taxon>
        <taxon>Circinella</taxon>
    </lineage>
</organism>
<feature type="region of interest" description="Disordered" evidence="5">
    <location>
        <begin position="497"/>
        <end position="517"/>
    </location>
</feature>
<name>A0A8H7SEB5_9FUNG</name>
<dbReference type="Pfam" id="PF13430">
    <property type="entry name" value="DUF4112"/>
    <property type="match status" value="1"/>
</dbReference>
<dbReference type="AlphaFoldDB" id="A0A8H7SEB5"/>
<feature type="domain" description="Peroxin/Ferlin" evidence="7">
    <location>
        <begin position="454"/>
        <end position="487"/>
    </location>
</feature>
<evidence type="ECO:0000256" key="1">
    <source>
        <dbReference type="ARBA" id="ARBA00004127"/>
    </source>
</evidence>
<evidence type="ECO:0000256" key="5">
    <source>
        <dbReference type="SAM" id="MobiDB-lite"/>
    </source>
</evidence>
<feature type="region of interest" description="Disordered" evidence="5">
    <location>
        <begin position="132"/>
        <end position="163"/>
    </location>
</feature>
<evidence type="ECO:0000259" key="7">
    <source>
        <dbReference type="SMART" id="SM00694"/>
    </source>
</evidence>
<comment type="caution">
    <text evidence="8">The sequence shown here is derived from an EMBL/GenBank/DDBJ whole genome shotgun (WGS) entry which is preliminary data.</text>
</comment>
<comment type="subcellular location">
    <subcellularLocation>
        <location evidence="1">Endomembrane system</location>
        <topology evidence="1">Multi-pass membrane protein</topology>
    </subcellularLocation>
</comment>
<evidence type="ECO:0000256" key="2">
    <source>
        <dbReference type="ARBA" id="ARBA00022692"/>
    </source>
</evidence>
<evidence type="ECO:0000256" key="3">
    <source>
        <dbReference type="ARBA" id="ARBA00022989"/>
    </source>
</evidence>
<dbReference type="InterPro" id="IPR025187">
    <property type="entry name" value="DUF4112"/>
</dbReference>
<evidence type="ECO:0000313" key="8">
    <source>
        <dbReference type="EMBL" id="KAG2226726.1"/>
    </source>
</evidence>
<evidence type="ECO:0000313" key="9">
    <source>
        <dbReference type="Proteomes" id="UP000646827"/>
    </source>
</evidence>
<dbReference type="PANTHER" id="PTHR31679:SF2">
    <property type="entry name" value="PEROXISOMAL MEMBRANE PROTEIN PEX30-RELATED"/>
    <property type="match status" value="1"/>
</dbReference>
<dbReference type="PANTHER" id="PTHR31679">
    <property type="entry name" value="PEROXISOMAL MEMBRANE PROTEIN PEX30-RELATED"/>
    <property type="match status" value="1"/>
</dbReference>
<dbReference type="GO" id="GO:0007031">
    <property type="term" value="P:peroxisome organization"/>
    <property type="evidence" value="ECO:0007669"/>
    <property type="project" value="UniProtKB-ARBA"/>
</dbReference>
<feature type="transmembrane region" description="Helical" evidence="6">
    <location>
        <begin position="278"/>
        <end position="300"/>
    </location>
</feature>
<accession>A0A8H7SEB5</accession>
<dbReference type="InterPro" id="IPR010482">
    <property type="entry name" value="TECPR1-like_DysF"/>
</dbReference>
<reference evidence="8 9" key="1">
    <citation type="submission" date="2020-12" db="EMBL/GenBank/DDBJ databases">
        <title>Metabolic potential, ecology and presence of endohyphal bacteria is reflected in genomic diversity of Mucoromycotina.</title>
        <authorList>
            <person name="Muszewska A."/>
            <person name="Okrasinska A."/>
            <person name="Steczkiewicz K."/>
            <person name="Drgas O."/>
            <person name="Orlowska M."/>
            <person name="Perlinska-Lenart U."/>
            <person name="Aleksandrzak-Piekarczyk T."/>
            <person name="Szatraj K."/>
            <person name="Zielenkiewicz U."/>
            <person name="Pilsyk S."/>
            <person name="Malc E."/>
            <person name="Mieczkowski P."/>
            <person name="Kruszewska J.S."/>
            <person name="Biernat P."/>
            <person name="Pawlowska J."/>
        </authorList>
    </citation>
    <scope>NUCLEOTIDE SEQUENCE [LARGE SCALE GENOMIC DNA]</scope>
    <source>
        <strain evidence="8 9">CBS 142.35</strain>
    </source>
</reference>
<dbReference type="EMBL" id="JAEPRB010000014">
    <property type="protein sequence ID" value="KAG2226726.1"/>
    <property type="molecule type" value="Genomic_DNA"/>
</dbReference>
<keyword evidence="4 6" id="KW-0472">Membrane</keyword>
<keyword evidence="9" id="KW-1185">Reference proteome</keyword>
<feature type="transmembrane region" description="Helical" evidence="6">
    <location>
        <begin position="642"/>
        <end position="666"/>
    </location>
</feature>
<dbReference type="SMART" id="SM00694">
    <property type="entry name" value="DysFC"/>
    <property type="match status" value="1"/>
</dbReference>
<dbReference type="GO" id="GO:0012505">
    <property type="term" value="C:endomembrane system"/>
    <property type="evidence" value="ECO:0007669"/>
    <property type="project" value="UniProtKB-SubCell"/>
</dbReference>
<evidence type="ECO:0000256" key="6">
    <source>
        <dbReference type="SAM" id="Phobius"/>
    </source>
</evidence>
<dbReference type="InterPro" id="IPR006614">
    <property type="entry name" value="Peroxin/Ferlin"/>
</dbReference>
<keyword evidence="3 6" id="KW-1133">Transmembrane helix</keyword>
<sequence>MAETDSVTSASSNLRKGNYIDTTSFSSNDGRSFTSPYTVQTLDQIPTPILKMLVVLGPFIHHCAHIIQVMTWETPDSRQSLLALLLWIGLCLWTAPVLTFVLPTLIMVQLAKGWLKVRTLRARRERLEKERQIQRVKQQQDAKNNDNDYYDDDDDRRRHKQQQEEEEQLLISRKFQPEGHVSLDDTLVHLAIVNAYVDRVREWIHWIRDEILDGSRPDVVASTLTMLLYAWPVWIIFNWVLGTHGIFALVGSFLLVSSSPWFKVIVMALRRNVLITHAIAACWAYGVALVISMVSIVVPFRVPATTENISSNGNQFKSWIKRLTKRVRREKSKAMDVIKSENQAEEKNTSDGLRTEMIFQFDIYENQRWWLGMDWTTNMMPSERAPWTDNQLAPVQSKEGFELPASSETVQYRPIIGGDGVAIKQTTKKVWSWADGDWWVDMTGEIQGRVDRNGWEYGNNAWKQLTGHPAMQTFTRRRRWSRRARLVERRFEKPVHEMEDHSNSITSTPTTTITTTESVAKEGLRKRKNMFQRWIYNRLKVPERVESVRPHGTARMTRLERQFDYLRHTTPKKKMSDKKRKKLLKKIERYANWLDNAVPGSPIPLGIDSLLGFIPIIGPFFGSLCTLYQVYLSTLFGIPLWLLLRMMISLVIDAVISSIPVVGGFLDMFYKANLWNYEALVDYVNHTEGVSVNEPSTSSSSSSSTEQLNSKYQDIATTEISWTQMICDLRHIGTTFIHWIYPYVHQHSKKET</sequence>
<keyword evidence="2 6" id="KW-0812">Transmembrane</keyword>
<gene>
    <name evidence="8" type="ORF">INT45_001073</name>
</gene>
<evidence type="ECO:0000256" key="4">
    <source>
        <dbReference type="ARBA" id="ARBA00023136"/>
    </source>
</evidence>
<feature type="compositionally biased region" description="Basic and acidic residues" evidence="5">
    <location>
        <begin position="132"/>
        <end position="146"/>
    </location>
</feature>
<dbReference type="GO" id="GO:0005778">
    <property type="term" value="C:peroxisomal membrane"/>
    <property type="evidence" value="ECO:0007669"/>
    <property type="project" value="TreeGrafter"/>
</dbReference>
<dbReference type="OrthoDB" id="5586090at2759"/>
<dbReference type="Proteomes" id="UP000646827">
    <property type="component" value="Unassembled WGS sequence"/>
</dbReference>
<dbReference type="Pfam" id="PF06398">
    <property type="entry name" value="Pex24p"/>
    <property type="match status" value="1"/>
</dbReference>
<feature type="transmembrane region" description="Helical" evidence="6">
    <location>
        <begin position="52"/>
        <end position="72"/>
    </location>
</feature>
<protein>
    <recommendedName>
        <fullName evidence="7">Peroxin/Ferlin domain-containing protein</fullName>
    </recommendedName>
</protein>
<proteinExistence type="predicted"/>
<feature type="transmembrane region" description="Helical" evidence="6">
    <location>
        <begin position="84"/>
        <end position="108"/>
    </location>
</feature>
<feature type="transmembrane region" description="Helical" evidence="6">
    <location>
        <begin position="610"/>
        <end position="630"/>
    </location>
</feature>
<feature type="compositionally biased region" description="Low complexity" evidence="5">
    <location>
        <begin position="504"/>
        <end position="516"/>
    </location>
</feature>